<evidence type="ECO:0000313" key="3">
    <source>
        <dbReference type="Proteomes" id="UP000593561"/>
    </source>
</evidence>
<proteinExistence type="predicted"/>
<organism evidence="2 3">
    <name type="scientific">Gossypium davidsonii</name>
    <name type="common">Davidson's cotton</name>
    <name type="synonym">Gossypium klotzschianum subsp. davidsonii</name>
    <dbReference type="NCBI Taxonomy" id="34287"/>
    <lineage>
        <taxon>Eukaryota</taxon>
        <taxon>Viridiplantae</taxon>
        <taxon>Streptophyta</taxon>
        <taxon>Embryophyta</taxon>
        <taxon>Tracheophyta</taxon>
        <taxon>Spermatophyta</taxon>
        <taxon>Magnoliopsida</taxon>
        <taxon>eudicotyledons</taxon>
        <taxon>Gunneridae</taxon>
        <taxon>Pentapetalae</taxon>
        <taxon>rosids</taxon>
        <taxon>malvids</taxon>
        <taxon>Malvales</taxon>
        <taxon>Malvaceae</taxon>
        <taxon>Malvoideae</taxon>
        <taxon>Gossypium</taxon>
    </lineage>
</organism>
<reference evidence="2 3" key="1">
    <citation type="journal article" date="2019" name="Genome Biol. Evol.">
        <title>Insights into the evolution of the New World diploid cottons (Gossypium, subgenus Houzingenia) based on genome sequencing.</title>
        <authorList>
            <person name="Grover C.E."/>
            <person name="Arick M.A. 2nd"/>
            <person name="Thrash A."/>
            <person name="Conover J.L."/>
            <person name="Sanders W.S."/>
            <person name="Peterson D.G."/>
            <person name="Frelichowski J.E."/>
            <person name="Scheffler J.A."/>
            <person name="Scheffler B.E."/>
            <person name="Wendel J.F."/>
        </authorList>
    </citation>
    <scope>NUCLEOTIDE SEQUENCE [LARGE SCALE GENOMIC DNA]</scope>
    <source>
        <strain evidence="2">27</strain>
        <tissue evidence="2">Leaf</tissue>
    </source>
</reference>
<evidence type="ECO:0000313" key="2">
    <source>
        <dbReference type="EMBL" id="MBA0626184.1"/>
    </source>
</evidence>
<keyword evidence="3" id="KW-1185">Reference proteome</keyword>
<gene>
    <name evidence="2" type="ORF">Godav_003898</name>
</gene>
<name>A0A7J8SJ68_GOSDV</name>
<dbReference type="EMBL" id="JABFAC010000010">
    <property type="protein sequence ID" value="MBA0626184.1"/>
    <property type="molecule type" value="Genomic_DNA"/>
</dbReference>
<keyword evidence="1" id="KW-0175">Coiled coil</keyword>
<comment type="caution">
    <text evidence="2">The sequence shown here is derived from an EMBL/GenBank/DDBJ whole genome shotgun (WGS) entry which is preliminary data.</text>
</comment>
<protein>
    <submittedName>
        <fullName evidence="2">Uncharacterized protein</fullName>
    </submittedName>
</protein>
<dbReference type="Proteomes" id="UP000593561">
    <property type="component" value="Unassembled WGS sequence"/>
</dbReference>
<feature type="coiled-coil region" evidence="1">
    <location>
        <begin position="2"/>
        <end position="52"/>
    </location>
</feature>
<evidence type="ECO:0000256" key="1">
    <source>
        <dbReference type="SAM" id="Coils"/>
    </source>
</evidence>
<accession>A0A7J8SJ68</accession>
<dbReference type="AlphaFoldDB" id="A0A7J8SJ68"/>
<sequence>MLLVAEERVGKLEESMANTKEDSVQELLDSQRKKLTEKNDALEAMVKTLKEETMATTTVFSIRIKELKGELPCAEQPWGKECQLQHLVTRMA</sequence>